<evidence type="ECO:0000256" key="14">
    <source>
        <dbReference type="ARBA" id="ARBA00023146"/>
    </source>
</evidence>
<comment type="caution">
    <text evidence="18">The sequence shown here is derived from an EMBL/GenBank/DDBJ whole genome shotgun (WGS) entry which is preliminary data.</text>
</comment>
<name>A0A1S9NB90_CLOBE</name>
<comment type="subcellular location">
    <subcellularLocation>
        <location evidence="2">Cytoplasm</location>
    </subcellularLocation>
</comment>
<dbReference type="GO" id="GO:0002161">
    <property type="term" value="F:aminoacyl-tRNA deacylase activity"/>
    <property type="evidence" value="ECO:0007669"/>
    <property type="project" value="UniProtKB-ARBA"/>
</dbReference>
<dbReference type="Pfam" id="PF07973">
    <property type="entry name" value="tRNA_SAD"/>
    <property type="match status" value="1"/>
</dbReference>
<evidence type="ECO:0000256" key="11">
    <source>
        <dbReference type="ARBA" id="ARBA00022840"/>
    </source>
</evidence>
<dbReference type="GO" id="GO:0004813">
    <property type="term" value="F:alanine-tRNA ligase activity"/>
    <property type="evidence" value="ECO:0007669"/>
    <property type="project" value="UniProtKB-EC"/>
</dbReference>
<dbReference type="PANTHER" id="PTHR43462:SF1">
    <property type="entry name" value="ALANYL-TRNA EDITING PROTEIN AARSD1"/>
    <property type="match status" value="1"/>
</dbReference>
<dbReference type="InterPro" id="IPR018164">
    <property type="entry name" value="Ala-tRNA-synth_IIc_N"/>
</dbReference>
<dbReference type="PROSITE" id="PS50860">
    <property type="entry name" value="AA_TRNA_LIGASE_II_ALA"/>
    <property type="match status" value="1"/>
</dbReference>
<keyword evidence="13" id="KW-0648">Protein biosynthesis</keyword>
<dbReference type="GO" id="GO:0046872">
    <property type="term" value="F:metal ion binding"/>
    <property type="evidence" value="ECO:0007669"/>
    <property type="project" value="UniProtKB-KW"/>
</dbReference>
<keyword evidence="7" id="KW-0436">Ligase</keyword>
<dbReference type="Gene3D" id="3.30.980.10">
    <property type="entry name" value="Threonyl-trna Synthetase, Chain A, domain 2"/>
    <property type="match status" value="1"/>
</dbReference>
<dbReference type="Pfam" id="PF02272">
    <property type="entry name" value="DHHA1"/>
    <property type="match status" value="1"/>
</dbReference>
<keyword evidence="12" id="KW-0694">RNA-binding</keyword>
<evidence type="ECO:0000259" key="17">
    <source>
        <dbReference type="PROSITE" id="PS50860"/>
    </source>
</evidence>
<dbReference type="GO" id="GO:0006419">
    <property type="term" value="P:alanyl-tRNA aminoacylation"/>
    <property type="evidence" value="ECO:0007669"/>
    <property type="project" value="InterPro"/>
</dbReference>
<accession>A0A1S9NB90</accession>
<sequence>MEKLYYDNRYLKEFTAEIIDIKEIDNKFHVILDKTAFFPGGGGQSCDIGTLEDQKVIDVYEKEEIVYHVVEKKPLKIHKVKCSIDWDRRQDGMHQHLGQHVLSGSFFNLFNANTFAIHLGSDISTVDIYGVLTEEQVREAERLANKVIGDALPVESFVPTKAELKKLSLRRALPNTEEDIRIVKIGDFDINACCGLHPTSTLDLRLIKIKKFEKHKEGTRIEFLAGERAISDSFKKDEFQTSICRYLSCNENEAINGIKNLNQSLREANETNKNLNILLAKYQVKEILENAAKINNVKVIKQIFDGENLKYVNNLTSKLIENENTIALMAVKSDEKVNLLFACSKDIKDIKMNELLKDAISLIDGKGGGSPFQAQGAGKNNSNLESAMDYAFNKVSQIISVALSI</sequence>
<dbReference type="Gene3D" id="3.10.310.40">
    <property type="match status" value="1"/>
</dbReference>
<feature type="coiled-coil region" evidence="16">
    <location>
        <begin position="251"/>
        <end position="285"/>
    </location>
</feature>
<dbReference type="SUPFAM" id="SSF50447">
    <property type="entry name" value="Translation proteins"/>
    <property type="match status" value="1"/>
</dbReference>
<dbReference type="SMART" id="SM00863">
    <property type="entry name" value="tRNA_SAD"/>
    <property type="match status" value="1"/>
</dbReference>
<dbReference type="RefSeq" id="WP_078114264.1">
    <property type="nucleotide sequence ID" value="NZ_MWMH01000001.1"/>
</dbReference>
<keyword evidence="6" id="KW-0820">tRNA-binding</keyword>
<evidence type="ECO:0000313" key="19">
    <source>
        <dbReference type="Proteomes" id="UP000190959"/>
    </source>
</evidence>
<keyword evidence="14" id="KW-0030">Aminoacyl-tRNA synthetase</keyword>
<proteinExistence type="inferred from homology"/>
<keyword evidence="11" id="KW-0067">ATP-binding</keyword>
<dbReference type="EMBL" id="MWMH01000001">
    <property type="protein sequence ID" value="OOP74745.1"/>
    <property type="molecule type" value="Genomic_DNA"/>
</dbReference>
<evidence type="ECO:0000256" key="8">
    <source>
        <dbReference type="ARBA" id="ARBA00022723"/>
    </source>
</evidence>
<dbReference type="InterPro" id="IPR012947">
    <property type="entry name" value="tRNA_SAD"/>
</dbReference>
<dbReference type="Pfam" id="PF01411">
    <property type="entry name" value="tRNA-synt_2c"/>
    <property type="match status" value="1"/>
</dbReference>
<evidence type="ECO:0000256" key="10">
    <source>
        <dbReference type="ARBA" id="ARBA00022833"/>
    </source>
</evidence>
<organism evidence="18 19">
    <name type="scientific">Clostridium beijerinckii</name>
    <name type="common">Clostridium MP</name>
    <dbReference type="NCBI Taxonomy" id="1520"/>
    <lineage>
        <taxon>Bacteria</taxon>
        <taxon>Bacillati</taxon>
        <taxon>Bacillota</taxon>
        <taxon>Clostridia</taxon>
        <taxon>Eubacteriales</taxon>
        <taxon>Clostridiaceae</taxon>
        <taxon>Clostridium</taxon>
    </lineage>
</organism>
<dbReference type="Proteomes" id="UP000190959">
    <property type="component" value="Unassembled WGS sequence"/>
</dbReference>
<dbReference type="InterPro" id="IPR018165">
    <property type="entry name" value="Ala-tRNA-synth_IIc_core"/>
</dbReference>
<dbReference type="GO" id="GO:0000049">
    <property type="term" value="F:tRNA binding"/>
    <property type="evidence" value="ECO:0007669"/>
    <property type="project" value="UniProtKB-KW"/>
</dbReference>
<dbReference type="InterPro" id="IPR018163">
    <property type="entry name" value="Thr/Ala-tRNA-synth_IIc_edit"/>
</dbReference>
<keyword evidence="16" id="KW-0175">Coiled coil</keyword>
<comment type="similarity">
    <text evidence="3">Belongs to the class-II aminoacyl-tRNA synthetase family.</text>
</comment>
<dbReference type="SUPFAM" id="SSF55186">
    <property type="entry name" value="ThrRS/AlaRS common domain"/>
    <property type="match status" value="1"/>
</dbReference>
<dbReference type="InterPro" id="IPR009000">
    <property type="entry name" value="Transl_B-barrel_sf"/>
</dbReference>
<evidence type="ECO:0000256" key="4">
    <source>
        <dbReference type="ARBA" id="ARBA00013168"/>
    </source>
</evidence>
<evidence type="ECO:0000256" key="1">
    <source>
        <dbReference type="ARBA" id="ARBA00001947"/>
    </source>
</evidence>
<keyword evidence="8" id="KW-0479">Metal-binding</keyword>
<dbReference type="EC" id="6.1.1.7" evidence="4"/>
<reference evidence="18 19" key="1">
    <citation type="submission" date="2017-02" db="EMBL/GenBank/DDBJ databases">
        <title>Genome sequence of Clostridium beijerinckii Br21.</title>
        <authorList>
            <person name="Fonseca B.C."/>
            <person name="Guazzaroni M.E."/>
            <person name="Riano-Pachon D.M."/>
            <person name="Reginatto V."/>
        </authorList>
    </citation>
    <scope>NUCLEOTIDE SEQUENCE [LARGE SCALE GENOMIC DNA]</scope>
    <source>
        <strain evidence="18 19">Br21</strain>
    </source>
</reference>
<dbReference type="InterPro" id="IPR051335">
    <property type="entry name" value="Alanyl-tRNA_Editing_Enzymes"/>
</dbReference>
<dbReference type="FunFam" id="3.10.310.40:FF:000001">
    <property type="entry name" value="Alanine--tRNA ligase"/>
    <property type="match status" value="1"/>
</dbReference>
<evidence type="ECO:0000256" key="12">
    <source>
        <dbReference type="ARBA" id="ARBA00022884"/>
    </source>
</evidence>
<evidence type="ECO:0000256" key="16">
    <source>
        <dbReference type="SAM" id="Coils"/>
    </source>
</evidence>
<evidence type="ECO:0000256" key="9">
    <source>
        <dbReference type="ARBA" id="ARBA00022741"/>
    </source>
</evidence>
<evidence type="ECO:0000256" key="15">
    <source>
        <dbReference type="ARBA" id="ARBA00032577"/>
    </source>
</evidence>
<dbReference type="GO" id="GO:0005524">
    <property type="term" value="F:ATP binding"/>
    <property type="evidence" value="ECO:0007669"/>
    <property type="project" value="UniProtKB-KW"/>
</dbReference>
<evidence type="ECO:0000256" key="3">
    <source>
        <dbReference type="ARBA" id="ARBA00008226"/>
    </source>
</evidence>
<comment type="cofactor">
    <cofactor evidence="1">
        <name>Zn(2+)</name>
        <dbReference type="ChEBI" id="CHEBI:29105"/>
    </cofactor>
</comment>
<keyword evidence="9" id="KW-0547">Nucleotide-binding</keyword>
<dbReference type="PANTHER" id="PTHR43462">
    <property type="entry name" value="ALANYL-TRNA EDITING PROTEIN"/>
    <property type="match status" value="1"/>
</dbReference>
<evidence type="ECO:0000256" key="7">
    <source>
        <dbReference type="ARBA" id="ARBA00022598"/>
    </source>
</evidence>
<dbReference type="GO" id="GO:0005737">
    <property type="term" value="C:cytoplasm"/>
    <property type="evidence" value="ECO:0007669"/>
    <property type="project" value="UniProtKB-SubCell"/>
</dbReference>
<evidence type="ECO:0000256" key="5">
    <source>
        <dbReference type="ARBA" id="ARBA00017959"/>
    </source>
</evidence>
<protein>
    <recommendedName>
        <fullName evidence="5">Alanine--tRNA ligase</fullName>
        <ecNumber evidence="4">6.1.1.7</ecNumber>
    </recommendedName>
    <alternativeName>
        <fullName evidence="15">Alanyl-tRNA synthetase</fullName>
    </alternativeName>
</protein>
<feature type="domain" description="Alanyl-transfer RNA synthetases family profile" evidence="17">
    <location>
        <begin position="1"/>
        <end position="235"/>
    </location>
</feature>
<keyword evidence="10" id="KW-0862">Zinc</keyword>
<evidence type="ECO:0000256" key="2">
    <source>
        <dbReference type="ARBA" id="ARBA00004496"/>
    </source>
</evidence>
<evidence type="ECO:0000256" key="13">
    <source>
        <dbReference type="ARBA" id="ARBA00022917"/>
    </source>
</evidence>
<evidence type="ECO:0000313" key="18">
    <source>
        <dbReference type="EMBL" id="OOP74745.1"/>
    </source>
</evidence>
<dbReference type="AlphaFoldDB" id="A0A1S9NB90"/>
<evidence type="ECO:0000256" key="6">
    <source>
        <dbReference type="ARBA" id="ARBA00022555"/>
    </source>
</evidence>
<dbReference type="InterPro" id="IPR003156">
    <property type="entry name" value="DHHA1_dom"/>
</dbReference>
<dbReference type="Gene3D" id="2.40.30.130">
    <property type="match status" value="1"/>
</dbReference>
<gene>
    <name evidence="18" type="ORF">CBEIBR21_00840</name>
</gene>